<protein>
    <recommendedName>
        <fullName evidence="3">DUF2007 domain-containing protein</fullName>
    </recommendedName>
</protein>
<accession>A0A1F7GXI0</accession>
<evidence type="ECO:0000313" key="1">
    <source>
        <dbReference type="EMBL" id="OGK23631.1"/>
    </source>
</evidence>
<proteinExistence type="predicted"/>
<dbReference type="EMBL" id="MFZO01000044">
    <property type="protein sequence ID" value="OGK23631.1"/>
    <property type="molecule type" value="Genomic_DNA"/>
</dbReference>
<sequence>MPKMLRKIKREFRKRLKLVKKFSDRIEADLAREILEAYHINAYLFQNYFGQVTAIFVNAYDYPRAAQVLNLVR</sequence>
<comment type="caution">
    <text evidence="1">The sequence shown here is derived from an EMBL/GenBank/DDBJ whole genome shotgun (WGS) entry which is preliminary data.</text>
</comment>
<reference evidence="1 2" key="1">
    <citation type="journal article" date="2016" name="Nat. Commun.">
        <title>Thousands of microbial genomes shed light on interconnected biogeochemical processes in an aquifer system.</title>
        <authorList>
            <person name="Anantharaman K."/>
            <person name="Brown C.T."/>
            <person name="Hug L.A."/>
            <person name="Sharon I."/>
            <person name="Castelle C.J."/>
            <person name="Probst A.J."/>
            <person name="Thomas B.C."/>
            <person name="Singh A."/>
            <person name="Wilkins M.J."/>
            <person name="Karaoz U."/>
            <person name="Brodie E.L."/>
            <person name="Williams K.H."/>
            <person name="Hubbard S.S."/>
            <person name="Banfield J.F."/>
        </authorList>
    </citation>
    <scope>NUCLEOTIDE SEQUENCE [LARGE SCALE GENOMIC DNA]</scope>
</reference>
<dbReference type="AlphaFoldDB" id="A0A1F7GXI0"/>
<evidence type="ECO:0008006" key="3">
    <source>
        <dbReference type="Google" id="ProtNLM"/>
    </source>
</evidence>
<dbReference type="Proteomes" id="UP000177913">
    <property type="component" value="Unassembled WGS sequence"/>
</dbReference>
<organism evidence="1 2">
    <name type="scientific">Candidatus Roizmanbacteria bacterium RIFCSPHIGHO2_02_FULL_38_11</name>
    <dbReference type="NCBI Taxonomy" id="1802039"/>
    <lineage>
        <taxon>Bacteria</taxon>
        <taxon>Candidatus Roizmaniibacteriota</taxon>
    </lineage>
</organism>
<name>A0A1F7GXI0_9BACT</name>
<gene>
    <name evidence="1" type="ORF">A3C25_00760</name>
</gene>
<evidence type="ECO:0000313" key="2">
    <source>
        <dbReference type="Proteomes" id="UP000177913"/>
    </source>
</evidence>